<evidence type="ECO:0000313" key="2">
    <source>
        <dbReference type="Proteomes" id="UP000765509"/>
    </source>
</evidence>
<comment type="caution">
    <text evidence="1">The sequence shown here is derived from an EMBL/GenBank/DDBJ whole genome shotgun (WGS) entry which is preliminary data.</text>
</comment>
<keyword evidence="2" id="KW-1185">Reference proteome</keyword>
<accession>A0A9Q3B8Q1</accession>
<proteinExistence type="predicted"/>
<dbReference type="EMBL" id="AVOT02000058">
    <property type="protein sequence ID" value="MBW0460784.1"/>
    <property type="molecule type" value="Genomic_DNA"/>
</dbReference>
<evidence type="ECO:0000313" key="1">
    <source>
        <dbReference type="EMBL" id="MBW0460784.1"/>
    </source>
</evidence>
<dbReference type="Proteomes" id="UP000765509">
    <property type="component" value="Unassembled WGS sequence"/>
</dbReference>
<gene>
    <name evidence="1" type="ORF">O181_000499</name>
</gene>
<reference evidence="1" key="1">
    <citation type="submission" date="2021-03" db="EMBL/GenBank/DDBJ databases">
        <title>Draft genome sequence of rust myrtle Austropuccinia psidii MF-1, a brazilian biotype.</title>
        <authorList>
            <person name="Quecine M.C."/>
            <person name="Pachon D.M.R."/>
            <person name="Bonatelli M.L."/>
            <person name="Correr F.H."/>
            <person name="Franceschini L.M."/>
            <person name="Leite T.F."/>
            <person name="Margarido G.R.A."/>
            <person name="Almeida C.A."/>
            <person name="Ferrarezi J.A."/>
            <person name="Labate C.A."/>
        </authorList>
    </citation>
    <scope>NUCLEOTIDE SEQUENCE</scope>
    <source>
        <strain evidence="1">MF-1</strain>
    </source>
</reference>
<sequence>MSNPSVEEHTVSNLSSGYLSLASLDGTKILSSAESNVVNFRGFLLNNRIFCYMADADNSSSRPNSLQRNSPNRLVLEVACWAWVTCTSMPMNQRSFNSHKSFFGITVSLCSGLWLSNLS</sequence>
<organism evidence="1 2">
    <name type="scientific">Austropuccinia psidii MF-1</name>
    <dbReference type="NCBI Taxonomy" id="1389203"/>
    <lineage>
        <taxon>Eukaryota</taxon>
        <taxon>Fungi</taxon>
        <taxon>Dikarya</taxon>
        <taxon>Basidiomycota</taxon>
        <taxon>Pucciniomycotina</taxon>
        <taxon>Pucciniomycetes</taxon>
        <taxon>Pucciniales</taxon>
        <taxon>Sphaerophragmiaceae</taxon>
        <taxon>Austropuccinia</taxon>
    </lineage>
</organism>
<protein>
    <submittedName>
        <fullName evidence="1">Uncharacterized protein</fullName>
    </submittedName>
</protein>
<dbReference type="AlphaFoldDB" id="A0A9Q3B8Q1"/>
<name>A0A9Q3B8Q1_9BASI</name>